<feature type="domain" description="RNA polymerase sigma factor 70 region 4 type 2" evidence="6">
    <location>
        <begin position="103"/>
        <end position="155"/>
    </location>
</feature>
<dbReference type="InterPro" id="IPR014284">
    <property type="entry name" value="RNA_pol_sigma-70_dom"/>
</dbReference>
<keyword evidence="8" id="KW-1185">Reference proteome</keyword>
<feature type="domain" description="RNA polymerase sigma-70 region 2" evidence="5">
    <location>
        <begin position="11"/>
        <end position="73"/>
    </location>
</feature>
<dbReference type="EMBL" id="JBHSJF010000001">
    <property type="protein sequence ID" value="MFC5066500.1"/>
    <property type="molecule type" value="Genomic_DNA"/>
</dbReference>
<dbReference type="InterPro" id="IPR007627">
    <property type="entry name" value="RNA_pol_sigma70_r2"/>
</dbReference>
<accession>A0ABV9YUN2</accession>
<evidence type="ECO:0000256" key="4">
    <source>
        <dbReference type="ARBA" id="ARBA00023163"/>
    </source>
</evidence>
<sequence>MSNVQANLVAMLPRLQRFARTLSGSSVIGDDLVQATCVRALSHEGGWVEGTRFDAWIFRILRNQWIDWLRRHRTEGDQEPIEDAPELVGEDGERRAHQTLMLKEVWRTIDRLPAEQREVLLLVCVEELSYREVAEVLGVPTGTVMSRLARARARLTGFEETTGSAVEELG</sequence>
<keyword evidence="3" id="KW-0731">Sigma factor</keyword>
<dbReference type="Pfam" id="PF04542">
    <property type="entry name" value="Sigma70_r2"/>
    <property type="match status" value="1"/>
</dbReference>
<evidence type="ECO:0000256" key="2">
    <source>
        <dbReference type="ARBA" id="ARBA00023015"/>
    </source>
</evidence>
<reference evidence="8" key="1">
    <citation type="journal article" date="2019" name="Int. J. Syst. Evol. Microbiol.">
        <title>The Global Catalogue of Microorganisms (GCM) 10K type strain sequencing project: providing services to taxonomists for standard genome sequencing and annotation.</title>
        <authorList>
            <consortium name="The Broad Institute Genomics Platform"/>
            <consortium name="The Broad Institute Genome Sequencing Center for Infectious Disease"/>
            <person name="Wu L."/>
            <person name="Ma J."/>
        </authorList>
    </citation>
    <scope>NUCLEOTIDE SEQUENCE [LARGE SCALE GENOMIC DNA]</scope>
    <source>
        <strain evidence="8">CGMCC 1.16444</strain>
    </source>
</reference>
<organism evidence="7 8">
    <name type="scientific">Flaviflagellibacter deserti</name>
    <dbReference type="NCBI Taxonomy" id="2267266"/>
    <lineage>
        <taxon>Bacteria</taxon>
        <taxon>Pseudomonadati</taxon>
        <taxon>Pseudomonadota</taxon>
        <taxon>Alphaproteobacteria</taxon>
        <taxon>Hyphomicrobiales</taxon>
        <taxon>Flaviflagellibacter</taxon>
    </lineage>
</organism>
<evidence type="ECO:0000256" key="1">
    <source>
        <dbReference type="ARBA" id="ARBA00010641"/>
    </source>
</evidence>
<dbReference type="CDD" id="cd06171">
    <property type="entry name" value="Sigma70_r4"/>
    <property type="match status" value="1"/>
</dbReference>
<evidence type="ECO:0000259" key="6">
    <source>
        <dbReference type="Pfam" id="PF08281"/>
    </source>
</evidence>
<dbReference type="InterPro" id="IPR039425">
    <property type="entry name" value="RNA_pol_sigma-70-like"/>
</dbReference>
<dbReference type="Proteomes" id="UP001595796">
    <property type="component" value="Unassembled WGS sequence"/>
</dbReference>
<dbReference type="InterPro" id="IPR013249">
    <property type="entry name" value="RNA_pol_sigma70_r4_t2"/>
</dbReference>
<dbReference type="PANTHER" id="PTHR43133">
    <property type="entry name" value="RNA POLYMERASE ECF-TYPE SIGMA FACTO"/>
    <property type="match status" value="1"/>
</dbReference>
<evidence type="ECO:0000259" key="5">
    <source>
        <dbReference type="Pfam" id="PF04542"/>
    </source>
</evidence>
<dbReference type="InterPro" id="IPR013324">
    <property type="entry name" value="RNA_pol_sigma_r3/r4-like"/>
</dbReference>
<dbReference type="Gene3D" id="1.10.10.10">
    <property type="entry name" value="Winged helix-like DNA-binding domain superfamily/Winged helix DNA-binding domain"/>
    <property type="match status" value="1"/>
</dbReference>
<dbReference type="SUPFAM" id="SSF88659">
    <property type="entry name" value="Sigma3 and sigma4 domains of RNA polymerase sigma factors"/>
    <property type="match status" value="1"/>
</dbReference>
<keyword evidence="4" id="KW-0804">Transcription</keyword>
<comment type="caution">
    <text evidence="7">The sequence shown here is derived from an EMBL/GenBank/DDBJ whole genome shotgun (WGS) entry which is preliminary data.</text>
</comment>
<dbReference type="InterPro" id="IPR036388">
    <property type="entry name" value="WH-like_DNA-bd_sf"/>
</dbReference>
<keyword evidence="2" id="KW-0805">Transcription regulation</keyword>
<evidence type="ECO:0000313" key="7">
    <source>
        <dbReference type="EMBL" id="MFC5066500.1"/>
    </source>
</evidence>
<evidence type="ECO:0000313" key="8">
    <source>
        <dbReference type="Proteomes" id="UP001595796"/>
    </source>
</evidence>
<proteinExistence type="inferred from homology"/>
<dbReference type="SUPFAM" id="SSF88946">
    <property type="entry name" value="Sigma2 domain of RNA polymerase sigma factors"/>
    <property type="match status" value="1"/>
</dbReference>
<dbReference type="PANTHER" id="PTHR43133:SF25">
    <property type="entry name" value="RNA POLYMERASE SIGMA FACTOR RFAY-RELATED"/>
    <property type="match status" value="1"/>
</dbReference>
<dbReference type="RefSeq" id="WP_114955287.1">
    <property type="nucleotide sequence ID" value="NZ_JBHSJF010000001.1"/>
</dbReference>
<comment type="similarity">
    <text evidence="1">Belongs to the sigma-70 factor family. ECF subfamily.</text>
</comment>
<gene>
    <name evidence="7" type="ORF">ACFPFW_00550</name>
</gene>
<dbReference type="NCBIfam" id="TIGR02937">
    <property type="entry name" value="sigma70-ECF"/>
    <property type="match status" value="1"/>
</dbReference>
<dbReference type="Gene3D" id="1.10.1740.10">
    <property type="match status" value="1"/>
</dbReference>
<evidence type="ECO:0000256" key="3">
    <source>
        <dbReference type="ARBA" id="ARBA00023082"/>
    </source>
</evidence>
<dbReference type="InterPro" id="IPR013325">
    <property type="entry name" value="RNA_pol_sigma_r2"/>
</dbReference>
<name>A0ABV9YUN2_9HYPH</name>
<dbReference type="Pfam" id="PF08281">
    <property type="entry name" value="Sigma70_r4_2"/>
    <property type="match status" value="1"/>
</dbReference>
<protein>
    <submittedName>
        <fullName evidence="7">RNA polymerase sigma factor</fullName>
    </submittedName>
</protein>